<organism evidence="4">
    <name type="scientific">Rhodosorus marinus</name>
    <dbReference type="NCBI Taxonomy" id="101924"/>
    <lineage>
        <taxon>Eukaryota</taxon>
        <taxon>Rhodophyta</taxon>
        <taxon>Stylonematophyceae</taxon>
        <taxon>Stylonematales</taxon>
        <taxon>Stylonemataceae</taxon>
        <taxon>Rhodosorus</taxon>
    </lineage>
</organism>
<evidence type="ECO:0000256" key="2">
    <source>
        <dbReference type="SAM" id="SignalP"/>
    </source>
</evidence>
<gene>
    <name evidence="3" type="ORF">RMAR0315_LOCUS8610</name>
    <name evidence="4" type="ORF">RMAR0315_LOCUS8611</name>
</gene>
<protein>
    <recommendedName>
        <fullName evidence="5">VWFD domain-containing protein</fullName>
    </recommendedName>
</protein>
<keyword evidence="1" id="KW-0812">Transmembrane</keyword>
<dbReference type="EMBL" id="HBEK01015802">
    <property type="protein sequence ID" value="CAD8398618.1"/>
    <property type="molecule type" value="Transcribed_RNA"/>
</dbReference>
<evidence type="ECO:0000256" key="1">
    <source>
        <dbReference type="SAM" id="Phobius"/>
    </source>
</evidence>
<keyword evidence="1" id="KW-1133">Transmembrane helix</keyword>
<keyword evidence="2" id="KW-0732">Signal</keyword>
<feature type="chain" id="PRO_5036191626" description="VWFD domain-containing protein" evidence="2">
    <location>
        <begin position="20"/>
        <end position="610"/>
    </location>
</feature>
<keyword evidence="1" id="KW-0472">Membrane</keyword>
<feature type="transmembrane region" description="Helical" evidence="1">
    <location>
        <begin position="527"/>
        <end position="550"/>
    </location>
</feature>
<dbReference type="AlphaFoldDB" id="A0A6T6MB97"/>
<proteinExistence type="predicted"/>
<feature type="signal peptide" evidence="2">
    <location>
        <begin position="1"/>
        <end position="19"/>
    </location>
</feature>
<dbReference type="EMBL" id="HBEK01015803">
    <property type="protein sequence ID" value="CAD8398619.1"/>
    <property type="molecule type" value="Transcribed_RNA"/>
</dbReference>
<evidence type="ECO:0008006" key="5">
    <source>
        <dbReference type="Google" id="ProtNLM"/>
    </source>
</evidence>
<accession>A0A6T6MB97</accession>
<sequence length="610" mass="64215">MRGIVIGAALMALCSFSVAMMEMDPVMVLMSDGAADIDVNMMVPACGDLSVKVMSSDAMILDADDVVITMSSVESECMTNMTMSAVAHSFPGMVKMTVEVTEEGEDVETYMVPIMAKGIVIYTEDDGSYDIVSGSGNMFTPGTYQDVIDYQEKNGPYMFDVSRYNGGDGPDDWCAYASIDNVFVFNEDDLDYINNAPGCPAQAPADGEMDEDCQVYFSNDCTKFVMKLNDYRVGCGAFELAIHDPNMSVDGGDPFFTAVMISYTDAQTVPVVVLCNSVEVDAFGLDYVSMDTMNLWRCEGDVEGFDGSLDFGPASGAWETVNGRIGKVYQTVSMKTSSSLATGGDGTVSMTGGQLSLTTSDETIEVDVVSQTKGCVKAEYGPAVEAPVASDEGYSQRIVISGVFPSIIGVTKANNIVEAVKTALSIDDAAYTGIVEESGTSRMMSECTDMMCTLRNVASRMTMSSASRESGSRASITISCNGAGEIDTLKDDSDFIEATMVLEGSVVYAGAAGGAAVGGAATLSTGIIAVIVVGILGLIVLILAIVYVVVTDRDEATTESEWTEGGVSVEGVPVPSSRFFDAVVVDGYGRGEVAPDEARAEAPTSAVPNS</sequence>
<evidence type="ECO:0000313" key="3">
    <source>
        <dbReference type="EMBL" id="CAD8398618.1"/>
    </source>
</evidence>
<name>A0A6T6MB97_9RHOD</name>
<reference evidence="4" key="1">
    <citation type="submission" date="2021-01" db="EMBL/GenBank/DDBJ databases">
        <authorList>
            <person name="Corre E."/>
            <person name="Pelletier E."/>
            <person name="Niang G."/>
            <person name="Scheremetjew M."/>
            <person name="Finn R."/>
            <person name="Kale V."/>
            <person name="Holt S."/>
            <person name="Cochrane G."/>
            <person name="Meng A."/>
            <person name="Brown T."/>
            <person name="Cohen L."/>
        </authorList>
    </citation>
    <scope>NUCLEOTIDE SEQUENCE</scope>
    <source>
        <strain evidence="4">UTEX LB 2760</strain>
    </source>
</reference>
<dbReference type="CDD" id="cd12087">
    <property type="entry name" value="TM_EGFR-like"/>
    <property type="match status" value="1"/>
</dbReference>
<evidence type="ECO:0000313" key="4">
    <source>
        <dbReference type="EMBL" id="CAD8398619.1"/>
    </source>
</evidence>